<gene>
    <name evidence="1" type="ORF">R1flu_012104</name>
</gene>
<dbReference type="PANTHER" id="PTHR10992:SF1086">
    <property type="entry name" value="AB HYDROLASE-1 DOMAIN-CONTAINING PROTEIN"/>
    <property type="match status" value="1"/>
</dbReference>
<sequence>MMDEVNFNMVLLDLASGGVDRTSPEDIKTIADYAKPLTDYLASINFKQLATLVAHDVLTYNFNEKGVATSISINTTVAADYLFKRTPFEDKILAKTLLNDSPYTILNEVMHLTSQNYGSIKRFYVTTYMDQFFPAEIQKHIYTRNPPRAKFILKNGDHASFFSETPYLFHILREIANV</sequence>
<evidence type="ECO:0000313" key="2">
    <source>
        <dbReference type="Proteomes" id="UP001605036"/>
    </source>
</evidence>
<organism evidence="1 2">
    <name type="scientific">Riccia fluitans</name>
    <dbReference type="NCBI Taxonomy" id="41844"/>
    <lineage>
        <taxon>Eukaryota</taxon>
        <taxon>Viridiplantae</taxon>
        <taxon>Streptophyta</taxon>
        <taxon>Embryophyta</taxon>
        <taxon>Marchantiophyta</taxon>
        <taxon>Marchantiopsida</taxon>
        <taxon>Marchantiidae</taxon>
        <taxon>Marchantiales</taxon>
        <taxon>Ricciaceae</taxon>
        <taxon>Riccia</taxon>
    </lineage>
</organism>
<keyword evidence="2" id="KW-1185">Reference proteome</keyword>
<dbReference type="InterPro" id="IPR029058">
    <property type="entry name" value="AB_hydrolase_fold"/>
</dbReference>
<dbReference type="Proteomes" id="UP001605036">
    <property type="component" value="Unassembled WGS sequence"/>
</dbReference>
<proteinExistence type="predicted"/>
<protein>
    <submittedName>
        <fullName evidence="1">Uncharacterized protein</fullName>
    </submittedName>
</protein>
<name>A0ABD1Z9N6_9MARC</name>
<accession>A0ABD1Z9N6</accession>
<dbReference type="InterPro" id="IPR045889">
    <property type="entry name" value="MES/HNL"/>
</dbReference>
<dbReference type="EMBL" id="JBHFFA010000002">
    <property type="protein sequence ID" value="KAL2644517.1"/>
    <property type="molecule type" value="Genomic_DNA"/>
</dbReference>
<evidence type="ECO:0000313" key="1">
    <source>
        <dbReference type="EMBL" id="KAL2644517.1"/>
    </source>
</evidence>
<reference evidence="1 2" key="1">
    <citation type="submission" date="2024-09" db="EMBL/GenBank/DDBJ databases">
        <title>Chromosome-scale assembly of Riccia fluitans.</title>
        <authorList>
            <person name="Paukszto L."/>
            <person name="Sawicki J."/>
            <person name="Karawczyk K."/>
            <person name="Piernik-Szablinska J."/>
            <person name="Szczecinska M."/>
            <person name="Mazdziarz M."/>
        </authorList>
    </citation>
    <scope>NUCLEOTIDE SEQUENCE [LARGE SCALE GENOMIC DNA]</scope>
    <source>
        <strain evidence="1">Rf_01</strain>
        <tissue evidence="1">Aerial parts of the thallus</tissue>
    </source>
</reference>
<dbReference type="PANTHER" id="PTHR10992">
    <property type="entry name" value="METHYLESTERASE FAMILY MEMBER"/>
    <property type="match status" value="1"/>
</dbReference>
<dbReference type="Gene3D" id="3.40.50.1820">
    <property type="entry name" value="alpha/beta hydrolase"/>
    <property type="match status" value="1"/>
</dbReference>
<dbReference type="AlphaFoldDB" id="A0ABD1Z9N6"/>
<comment type="caution">
    <text evidence="1">The sequence shown here is derived from an EMBL/GenBank/DDBJ whole genome shotgun (WGS) entry which is preliminary data.</text>
</comment>